<organism evidence="1">
    <name type="scientific">marine sediment metagenome</name>
    <dbReference type="NCBI Taxonomy" id="412755"/>
    <lineage>
        <taxon>unclassified sequences</taxon>
        <taxon>metagenomes</taxon>
        <taxon>ecological metagenomes</taxon>
    </lineage>
</organism>
<comment type="caution">
    <text evidence="1">The sequence shown here is derived from an EMBL/GenBank/DDBJ whole genome shotgun (WGS) entry which is preliminary data.</text>
</comment>
<sequence>METKEIFMTALEACTALGVARGNVYTGNLKDAQQAMKGYHEHLNRLSSACYVGEDGFIARKALKEVK</sequence>
<gene>
    <name evidence="1" type="ORF">LCGC14_2428730</name>
</gene>
<evidence type="ECO:0000313" key="1">
    <source>
        <dbReference type="EMBL" id="KKL23103.1"/>
    </source>
</evidence>
<dbReference type="EMBL" id="LAZR01037099">
    <property type="protein sequence ID" value="KKL23103.1"/>
    <property type="molecule type" value="Genomic_DNA"/>
</dbReference>
<accession>A0A0F9EGJ4</accession>
<reference evidence="1" key="1">
    <citation type="journal article" date="2015" name="Nature">
        <title>Complex archaea that bridge the gap between prokaryotes and eukaryotes.</title>
        <authorList>
            <person name="Spang A."/>
            <person name="Saw J.H."/>
            <person name="Jorgensen S.L."/>
            <person name="Zaremba-Niedzwiedzka K."/>
            <person name="Martijn J."/>
            <person name="Lind A.E."/>
            <person name="van Eijk R."/>
            <person name="Schleper C."/>
            <person name="Guy L."/>
            <person name="Ettema T.J."/>
        </authorList>
    </citation>
    <scope>NUCLEOTIDE SEQUENCE</scope>
</reference>
<protein>
    <submittedName>
        <fullName evidence="1">Uncharacterized protein</fullName>
    </submittedName>
</protein>
<proteinExistence type="predicted"/>
<dbReference type="AlphaFoldDB" id="A0A0F9EGJ4"/>
<name>A0A0F9EGJ4_9ZZZZ</name>